<dbReference type="GO" id="GO:0046872">
    <property type="term" value="F:metal ion binding"/>
    <property type="evidence" value="ECO:0007669"/>
    <property type="project" value="UniProtKB-KW"/>
</dbReference>
<comment type="similarity">
    <text evidence="3 17">Belongs to the QueH family.</text>
</comment>
<comment type="function">
    <text evidence="1 17">Catalyzes the conversion of epoxyqueuosine (oQ) to queuosine (Q), which is a hypermodified base found in the wobble positions of tRNA(Asp), tRNA(Asn), tRNA(His) and tRNA(Tyr).</text>
</comment>
<evidence type="ECO:0000256" key="1">
    <source>
        <dbReference type="ARBA" id="ARBA00002268"/>
    </source>
</evidence>
<evidence type="ECO:0000256" key="16">
    <source>
        <dbReference type="ARBA" id="ARBA00047415"/>
    </source>
</evidence>
<protein>
    <recommendedName>
        <fullName evidence="5 17">Epoxyqueuosine reductase QueH</fullName>
        <ecNumber evidence="4 17">1.17.99.6</ecNumber>
    </recommendedName>
    <alternativeName>
        <fullName evidence="15 17">Queuosine biosynthesis protein QueH</fullName>
    </alternativeName>
</protein>
<evidence type="ECO:0000256" key="5">
    <source>
        <dbReference type="ARBA" id="ARBA00016895"/>
    </source>
</evidence>
<evidence type="ECO:0000256" key="4">
    <source>
        <dbReference type="ARBA" id="ARBA00012622"/>
    </source>
</evidence>
<evidence type="ECO:0000256" key="9">
    <source>
        <dbReference type="ARBA" id="ARBA00022785"/>
    </source>
</evidence>
<evidence type="ECO:0000256" key="17">
    <source>
        <dbReference type="HAMAP-Rule" id="MF_02089"/>
    </source>
</evidence>
<evidence type="ECO:0000313" key="19">
    <source>
        <dbReference type="Proteomes" id="UP000004925"/>
    </source>
</evidence>
<keyword evidence="8 17" id="KW-0479">Metal-binding</keyword>
<dbReference type="GO" id="GO:0051539">
    <property type="term" value="F:4 iron, 4 sulfur cluster binding"/>
    <property type="evidence" value="ECO:0007669"/>
    <property type="project" value="UniProtKB-UniRule"/>
</dbReference>
<dbReference type="EMBL" id="ACDE02000013">
    <property type="protein sequence ID" value="EEO39408.1"/>
    <property type="molecule type" value="Genomic_DNA"/>
</dbReference>
<name>A0A0M1VSK4_FUSVC</name>
<dbReference type="AlphaFoldDB" id="A0A0M1VSK4"/>
<dbReference type="InterPro" id="IPR003828">
    <property type="entry name" value="QueH"/>
</dbReference>
<dbReference type="Pfam" id="PF02677">
    <property type="entry name" value="QueH"/>
    <property type="match status" value="1"/>
</dbReference>
<evidence type="ECO:0000256" key="14">
    <source>
        <dbReference type="ARBA" id="ARBA00023284"/>
    </source>
</evidence>
<comment type="pathway">
    <text evidence="2 17">tRNA modification; tRNA-queuosine biosynthesis.</text>
</comment>
<evidence type="ECO:0000256" key="15">
    <source>
        <dbReference type="ARBA" id="ARBA00031446"/>
    </source>
</evidence>
<evidence type="ECO:0000256" key="11">
    <source>
        <dbReference type="ARBA" id="ARBA00023004"/>
    </source>
</evidence>
<proteinExistence type="inferred from homology"/>
<feature type="disulfide bond" description="Redox-active" evidence="17">
    <location>
        <begin position="193"/>
        <end position="195"/>
    </location>
</feature>
<organism evidence="18 19">
    <name type="scientific">Fusobacterium vincentii 4_1_13</name>
    <dbReference type="NCBI Taxonomy" id="469606"/>
    <lineage>
        <taxon>Bacteria</taxon>
        <taxon>Fusobacteriati</taxon>
        <taxon>Fusobacteriota</taxon>
        <taxon>Fusobacteriia</taxon>
        <taxon>Fusobacteriales</taxon>
        <taxon>Fusobacteriaceae</taxon>
        <taxon>Fusobacterium</taxon>
    </lineage>
</organism>
<dbReference type="PANTHER" id="PTHR36701">
    <property type="entry name" value="EPOXYQUEUOSINE REDUCTASE QUEH"/>
    <property type="match status" value="1"/>
</dbReference>
<keyword evidence="14 17" id="KW-0676">Redox-active center</keyword>
<evidence type="ECO:0000313" key="18">
    <source>
        <dbReference type="EMBL" id="EEO39408.1"/>
    </source>
</evidence>
<dbReference type="RefSeq" id="WP_005912841.1">
    <property type="nucleotide sequence ID" value="NZ_KQ235735.1"/>
</dbReference>
<keyword evidence="6 17" id="KW-0004">4Fe-4S</keyword>
<dbReference type="EC" id="1.17.99.6" evidence="4 17"/>
<keyword evidence="11 17" id="KW-0408">Iron</keyword>
<dbReference type="eggNOG" id="COG1636">
    <property type="taxonomic scope" value="Bacteria"/>
</dbReference>
<feature type="binding site" evidence="17">
    <location>
        <position position="111"/>
    </location>
    <ligand>
        <name>[4Fe-4S] cluster</name>
        <dbReference type="ChEBI" id="CHEBI:49883"/>
    </ligand>
</feature>
<evidence type="ECO:0000256" key="10">
    <source>
        <dbReference type="ARBA" id="ARBA00023002"/>
    </source>
</evidence>
<dbReference type="PANTHER" id="PTHR36701:SF1">
    <property type="entry name" value="EPOXYQUEUOSINE REDUCTASE QUEH"/>
    <property type="match status" value="1"/>
</dbReference>
<accession>A0A0M1VSK4</accession>
<sequence>MKVNYDLKMEEILKEVSESGKKKRLLIHSCCGPCSSSVLEYLKDYFKIDIYYYNPNITFDYEYWARMAEQKEMLKKLDYDMNVIEGVYNPKEDFFEKIKGLENEKEGGQRCYSCYDIRIGETAKKAKEEGYDFFSTVLSISPMKNVNYINEIGERYSKEYDIPFLFADFKKKNRYLRSVQISKELNMYRQEYCGCVFSKVEKEQRDREKVLKEKQEGEVKND</sequence>
<keyword evidence="10 17" id="KW-0560">Oxidoreductase</keyword>
<evidence type="ECO:0000256" key="8">
    <source>
        <dbReference type="ARBA" id="ARBA00022723"/>
    </source>
</evidence>
<comment type="catalytic activity">
    <reaction evidence="16 17">
        <text>epoxyqueuosine(34) in tRNA + AH2 = queuosine(34) in tRNA + A + H2O</text>
        <dbReference type="Rhea" id="RHEA:32159"/>
        <dbReference type="Rhea" id="RHEA-COMP:18571"/>
        <dbReference type="Rhea" id="RHEA-COMP:18582"/>
        <dbReference type="ChEBI" id="CHEBI:13193"/>
        <dbReference type="ChEBI" id="CHEBI:15377"/>
        <dbReference type="ChEBI" id="CHEBI:17499"/>
        <dbReference type="ChEBI" id="CHEBI:194431"/>
        <dbReference type="ChEBI" id="CHEBI:194443"/>
        <dbReference type="EC" id="1.17.99.6"/>
    </reaction>
</comment>
<evidence type="ECO:0000256" key="6">
    <source>
        <dbReference type="ARBA" id="ARBA00022485"/>
    </source>
</evidence>
<gene>
    <name evidence="17" type="primary">queH</name>
    <name evidence="18" type="ORF">FSCG_00121</name>
</gene>
<keyword evidence="12 17" id="KW-0411">Iron-sulfur</keyword>
<keyword evidence="13 17" id="KW-1015">Disulfide bond</keyword>
<dbReference type="HAMAP" id="MF_02089">
    <property type="entry name" value="QueH"/>
    <property type="match status" value="1"/>
</dbReference>
<feature type="binding site" evidence="17">
    <location>
        <position position="31"/>
    </location>
    <ligand>
        <name>[4Fe-4S] cluster</name>
        <dbReference type="ChEBI" id="CHEBI:49883"/>
    </ligand>
</feature>
<evidence type="ECO:0000256" key="2">
    <source>
        <dbReference type="ARBA" id="ARBA00004691"/>
    </source>
</evidence>
<evidence type="ECO:0000256" key="7">
    <source>
        <dbReference type="ARBA" id="ARBA00022694"/>
    </source>
</evidence>
<evidence type="ECO:0000256" key="13">
    <source>
        <dbReference type="ARBA" id="ARBA00023157"/>
    </source>
</evidence>
<keyword evidence="9 17" id="KW-0671">Queuosine biosynthesis</keyword>
<dbReference type="GO" id="GO:0008616">
    <property type="term" value="P:tRNA queuosine(34) biosynthetic process"/>
    <property type="evidence" value="ECO:0007669"/>
    <property type="project" value="UniProtKB-UniRule"/>
</dbReference>
<dbReference type="UniPathway" id="UPA00392"/>
<dbReference type="Proteomes" id="UP000004925">
    <property type="component" value="Unassembled WGS sequence"/>
</dbReference>
<keyword evidence="7 17" id="KW-0819">tRNA processing</keyword>
<dbReference type="HOGENOM" id="CLU_088177_1_0_0"/>
<comment type="caution">
    <text evidence="18">The sequence shown here is derived from an EMBL/GenBank/DDBJ whole genome shotgun (WGS) entry which is preliminary data.</text>
</comment>
<evidence type="ECO:0000256" key="12">
    <source>
        <dbReference type="ARBA" id="ARBA00023014"/>
    </source>
</evidence>
<dbReference type="GO" id="GO:0052693">
    <property type="term" value="F:epoxyqueuosine reductase activity"/>
    <property type="evidence" value="ECO:0007669"/>
    <property type="project" value="UniProtKB-UniRule"/>
</dbReference>
<evidence type="ECO:0000256" key="3">
    <source>
        <dbReference type="ARBA" id="ARBA00008207"/>
    </source>
</evidence>
<feature type="binding site" evidence="17">
    <location>
        <position position="114"/>
    </location>
    <ligand>
        <name>[4Fe-4S] cluster</name>
        <dbReference type="ChEBI" id="CHEBI:49883"/>
    </ligand>
</feature>
<feature type="binding site" evidence="17">
    <location>
        <position position="30"/>
    </location>
    <ligand>
        <name>[4Fe-4S] cluster</name>
        <dbReference type="ChEBI" id="CHEBI:49883"/>
    </ligand>
</feature>
<reference evidence="18 19" key="1">
    <citation type="submission" date="2011-10" db="EMBL/GenBank/DDBJ databases">
        <title>The Genome Sequence of Fusobacterium sp. 4_1_13.</title>
        <authorList>
            <consortium name="The Broad Institute Genome Sequencing Platform"/>
            <person name="Earl A."/>
            <person name="Ward D."/>
            <person name="Feldgarden M."/>
            <person name="Gevers D."/>
            <person name="Strauss J."/>
            <person name="Ambrose C."/>
            <person name="Allen-Vercoe E."/>
            <person name="Young S.K."/>
            <person name="Zeng Q."/>
            <person name="Gargeya S."/>
            <person name="Fitzgerald M."/>
            <person name="Haas B."/>
            <person name="Abouelleil A."/>
            <person name="Alvarado L."/>
            <person name="Arachchi H.M."/>
            <person name="Berlin A."/>
            <person name="Brown A."/>
            <person name="Chapman S.B."/>
            <person name="Chen Z."/>
            <person name="Dunbar C."/>
            <person name="Freedman E."/>
            <person name="Gearin G."/>
            <person name="Goldberg J."/>
            <person name="Griggs A."/>
            <person name="Gujja S."/>
            <person name="Heiman D."/>
            <person name="Howarth C."/>
            <person name="Larson L."/>
            <person name="Lui A."/>
            <person name="MacDonald P.J."/>
            <person name="Montmayeur A."/>
            <person name="Murphy C."/>
            <person name="Neiman D."/>
            <person name="Pearson M."/>
            <person name="Priest M."/>
            <person name="Roberts A."/>
            <person name="Saif S."/>
            <person name="Shea T."/>
            <person name="Shenoy N."/>
            <person name="Sisk P."/>
            <person name="Stolte C."/>
            <person name="Sykes S."/>
            <person name="Wortman J."/>
            <person name="Nusbaum C."/>
            <person name="Birren B."/>
        </authorList>
    </citation>
    <scope>NUCLEOTIDE SEQUENCE [LARGE SCALE GENOMIC DNA]</scope>
    <source>
        <strain evidence="18 19">4_1_13</strain>
    </source>
</reference>